<protein>
    <recommendedName>
        <fullName evidence="2">Transposase</fullName>
    </recommendedName>
</protein>
<name>X1VQ29_9ZZZZ</name>
<dbReference type="AlphaFoldDB" id="X1VQ29"/>
<sequence>MKNLTKQEFNIRFLLAAQCFMPKVARQLIRECRDDIEMFGLDYAQRKWAKFVGI</sequence>
<evidence type="ECO:0000313" key="1">
    <source>
        <dbReference type="EMBL" id="GAJ11265.1"/>
    </source>
</evidence>
<gene>
    <name evidence="1" type="ORF">S12H4_49328</name>
</gene>
<dbReference type="EMBL" id="BARW01030930">
    <property type="protein sequence ID" value="GAJ11265.1"/>
    <property type="molecule type" value="Genomic_DNA"/>
</dbReference>
<proteinExistence type="predicted"/>
<reference evidence="1" key="1">
    <citation type="journal article" date="2014" name="Front. Microbiol.">
        <title>High frequency of phylogenetically diverse reductive dehalogenase-homologous genes in deep subseafloor sedimentary metagenomes.</title>
        <authorList>
            <person name="Kawai M."/>
            <person name="Futagami T."/>
            <person name="Toyoda A."/>
            <person name="Takaki Y."/>
            <person name="Nishi S."/>
            <person name="Hori S."/>
            <person name="Arai W."/>
            <person name="Tsubouchi T."/>
            <person name="Morono Y."/>
            <person name="Uchiyama I."/>
            <person name="Ito T."/>
            <person name="Fujiyama A."/>
            <person name="Inagaki F."/>
            <person name="Takami H."/>
        </authorList>
    </citation>
    <scope>NUCLEOTIDE SEQUENCE</scope>
    <source>
        <strain evidence="1">Expedition CK06-06</strain>
    </source>
</reference>
<comment type="caution">
    <text evidence="1">The sequence shown here is derived from an EMBL/GenBank/DDBJ whole genome shotgun (WGS) entry which is preliminary data.</text>
</comment>
<evidence type="ECO:0008006" key="2">
    <source>
        <dbReference type="Google" id="ProtNLM"/>
    </source>
</evidence>
<organism evidence="1">
    <name type="scientific">marine sediment metagenome</name>
    <dbReference type="NCBI Taxonomy" id="412755"/>
    <lineage>
        <taxon>unclassified sequences</taxon>
        <taxon>metagenomes</taxon>
        <taxon>ecological metagenomes</taxon>
    </lineage>
</organism>
<accession>X1VQ29</accession>